<proteinExistence type="predicted"/>
<reference evidence="3 4" key="1">
    <citation type="submission" date="2019-02" db="EMBL/GenBank/DDBJ databases">
        <title>Draft genome sequence of Amycolatopsis sp. 8-3EHSu isolated from roots of Suaeda maritima.</title>
        <authorList>
            <person name="Duangmal K."/>
            <person name="Chantavorakit T."/>
        </authorList>
    </citation>
    <scope>NUCLEOTIDE SEQUENCE [LARGE SCALE GENOMIC DNA]</scope>
    <source>
        <strain evidence="3 4">8-3EHSu</strain>
    </source>
</reference>
<dbReference type="Gene3D" id="3.40.50.720">
    <property type="entry name" value="NAD(P)-binding Rossmann-like Domain"/>
    <property type="match status" value="1"/>
</dbReference>
<evidence type="ECO:0000259" key="2">
    <source>
        <dbReference type="PROSITE" id="PS51664"/>
    </source>
</evidence>
<dbReference type="SUPFAM" id="SSF69572">
    <property type="entry name" value="Activating enzymes of the ubiquitin-like proteins"/>
    <property type="match status" value="1"/>
</dbReference>
<dbReference type="GO" id="GO:0008641">
    <property type="term" value="F:ubiquitin-like modifier activating enzyme activity"/>
    <property type="evidence" value="ECO:0007669"/>
    <property type="project" value="InterPro"/>
</dbReference>
<evidence type="ECO:0000256" key="1">
    <source>
        <dbReference type="SAM" id="MobiDB-lite"/>
    </source>
</evidence>
<dbReference type="Proteomes" id="UP000292003">
    <property type="component" value="Unassembled WGS sequence"/>
</dbReference>
<name>A0A4Q7JA88_9PSEU</name>
<dbReference type="OrthoDB" id="4219774at2"/>
<feature type="region of interest" description="Disordered" evidence="1">
    <location>
        <begin position="597"/>
        <end position="616"/>
    </location>
</feature>
<accession>A0A4Q7JA88</accession>
<evidence type="ECO:0000313" key="3">
    <source>
        <dbReference type="EMBL" id="RZQ63938.1"/>
    </source>
</evidence>
<dbReference type="AlphaFoldDB" id="A0A4Q7JA88"/>
<dbReference type="RefSeq" id="WP_130475463.1">
    <property type="nucleotide sequence ID" value="NZ_SFCC01000005.1"/>
</dbReference>
<evidence type="ECO:0000313" key="4">
    <source>
        <dbReference type="Proteomes" id="UP000292003"/>
    </source>
</evidence>
<gene>
    <name evidence="3" type="ORF">EWH70_12395</name>
</gene>
<feature type="domain" description="YcaO" evidence="2">
    <location>
        <begin position="338"/>
        <end position="660"/>
    </location>
</feature>
<dbReference type="PROSITE" id="PS51664">
    <property type="entry name" value="YCAO"/>
    <property type="match status" value="1"/>
</dbReference>
<dbReference type="InterPro" id="IPR000594">
    <property type="entry name" value="ThiF_NAD_FAD-bd"/>
</dbReference>
<sequence length="660" mass="70606">MSNHGTLTLDGKHIYQWVDKLAPFLTGEHTLDEITASLSEDRKRMVTGLITGLVRQGFVKDVGDDRPHGLDAAELAAYESEIAFIDYYRDSAAHRFETFRAAKVLLAGSGRTVAALVQACLHTGSREIGLLLTGETATDRSRIDEYVAHARERDGRQTVTDVPVPEWSDGGLAAAIAGYDVVIHVSDKPMLDRARLFNRVCAGQGTLLVQAVVDGRNAWAGPLVTGGDGACWECAWLRVLGRDGAAAELADRPEVTPSEFLAGPTAAIVASQLMFEVFKHRTEAGPVETAGALVRFDLETLQSANHPVTRHPLCTAHETPAPRTEREFLDAVTALAGGPELTSDEFSTAAAACFDEETGLLASLDEGDFGQLPLKVSRAEYGNVALLPGFDREQAAAVEVATDFTEARERATRRACELYAASAADRRRLADGRVWGLDLTTGEAREIDAAEVFPVLRDVAPSAANAPGLSSGATWAEALGRALLAHTERVTLAELATATGPRPRVDSGAVRHTELATRYLTMLDALGVEVTVHDVTGTLGVPTFVSCVDGRPAGAATGFDPAVVFETVLERALRHHQARQQNWPAYAVGPAVPEFPERLRGDDTAAPGEAGPGDWDEAKTELVRRLGEAGHRPVAVPLDHDPVLTGVLPYVVNVVLVEEN</sequence>
<dbReference type="Pfam" id="PF02624">
    <property type="entry name" value="YcaO"/>
    <property type="match status" value="1"/>
</dbReference>
<keyword evidence="4" id="KW-1185">Reference proteome</keyword>
<dbReference type="InterPro" id="IPR035985">
    <property type="entry name" value="Ubiquitin-activating_enz"/>
</dbReference>
<organism evidence="3 4">
    <name type="scientific">Amycolatopsis suaedae</name>
    <dbReference type="NCBI Taxonomy" id="2510978"/>
    <lineage>
        <taxon>Bacteria</taxon>
        <taxon>Bacillati</taxon>
        <taxon>Actinomycetota</taxon>
        <taxon>Actinomycetes</taxon>
        <taxon>Pseudonocardiales</taxon>
        <taxon>Pseudonocardiaceae</taxon>
        <taxon>Amycolatopsis</taxon>
    </lineage>
</organism>
<dbReference type="InterPro" id="IPR022291">
    <property type="entry name" value="Bacteriocin_synth_cyclodeHase"/>
</dbReference>
<protein>
    <recommendedName>
        <fullName evidence="2">YcaO domain-containing protein</fullName>
    </recommendedName>
</protein>
<comment type="caution">
    <text evidence="3">The sequence shown here is derived from an EMBL/GenBank/DDBJ whole genome shotgun (WGS) entry which is preliminary data.</text>
</comment>
<dbReference type="Gene3D" id="3.30.1330.230">
    <property type="match status" value="1"/>
</dbReference>
<dbReference type="Pfam" id="PF00899">
    <property type="entry name" value="ThiF"/>
    <property type="match status" value="1"/>
</dbReference>
<dbReference type="InterPro" id="IPR003776">
    <property type="entry name" value="YcaO-like_dom"/>
</dbReference>
<dbReference type="NCBIfam" id="TIGR03882">
    <property type="entry name" value="cyclo_dehyd_2"/>
    <property type="match status" value="1"/>
</dbReference>
<dbReference type="EMBL" id="SFCC01000005">
    <property type="protein sequence ID" value="RZQ63938.1"/>
    <property type="molecule type" value="Genomic_DNA"/>
</dbReference>